<gene>
    <name evidence="2" type="ORF">PISMIDRAFT_105572</name>
</gene>
<dbReference type="Pfam" id="PF24764">
    <property type="entry name" value="rva_4"/>
    <property type="match status" value="1"/>
</dbReference>
<name>A0A0C9Y7D1_9AGAM</name>
<keyword evidence="3" id="KW-1185">Reference proteome</keyword>
<sequence length="281" mass="33107">MPNQNKPTSPIEEIEPHIMRMWKARLNDRQIVEELCKLIDTNQYGIGLTKFIQIRKQMGLIRTRQQGHTAQSIQNAMVELQAIYPNAGAHEMISLLYHEHNMSVSRSVIWDYFATYEPHLIRHRKAHRLQRCHFWAAGINDLWAVDQHDKWNHFGLALHTGIEPFSGKILWIHIWHSNRNPQLILTYYLDVVEEFGFIPLITQSDPGSENFGIANAQTMLCQWHNHTLEGTLQHRWMRSRKNIKPEIMWSQLCQRFTPGFETLLEDGVHQGWYDIDNTLQL</sequence>
<organism evidence="2 3">
    <name type="scientific">Pisolithus microcarpus 441</name>
    <dbReference type="NCBI Taxonomy" id="765257"/>
    <lineage>
        <taxon>Eukaryota</taxon>
        <taxon>Fungi</taxon>
        <taxon>Dikarya</taxon>
        <taxon>Basidiomycota</taxon>
        <taxon>Agaricomycotina</taxon>
        <taxon>Agaricomycetes</taxon>
        <taxon>Agaricomycetidae</taxon>
        <taxon>Boletales</taxon>
        <taxon>Sclerodermatineae</taxon>
        <taxon>Pisolithaceae</taxon>
        <taxon>Pisolithus</taxon>
    </lineage>
</organism>
<dbReference type="PANTHER" id="PTHR46177">
    <property type="entry name" value="INTEGRASE CATALYTIC DOMAIN-CONTAINING PROTEIN"/>
    <property type="match status" value="1"/>
</dbReference>
<dbReference type="HOGENOM" id="CLU_038374_0_0_1"/>
<evidence type="ECO:0000313" key="3">
    <source>
        <dbReference type="Proteomes" id="UP000054018"/>
    </source>
</evidence>
<proteinExistence type="predicted"/>
<reference evidence="2 3" key="1">
    <citation type="submission" date="2014-04" db="EMBL/GenBank/DDBJ databases">
        <authorList>
            <consortium name="DOE Joint Genome Institute"/>
            <person name="Kuo A."/>
            <person name="Kohler A."/>
            <person name="Costa M.D."/>
            <person name="Nagy L.G."/>
            <person name="Floudas D."/>
            <person name="Copeland A."/>
            <person name="Barry K.W."/>
            <person name="Cichocki N."/>
            <person name="Veneault-Fourrey C."/>
            <person name="LaButti K."/>
            <person name="Lindquist E.A."/>
            <person name="Lipzen A."/>
            <person name="Lundell T."/>
            <person name="Morin E."/>
            <person name="Murat C."/>
            <person name="Sun H."/>
            <person name="Tunlid A."/>
            <person name="Henrissat B."/>
            <person name="Grigoriev I.V."/>
            <person name="Hibbett D.S."/>
            <person name="Martin F."/>
            <person name="Nordberg H.P."/>
            <person name="Cantor M.N."/>
            <person name="Hua S.X."/>
        </authorList>
    </citation>
    <scope>NUCLEOTIDE SEQUENCE [LARGE SCALE GENOMIC DNA]</scope>
    <source>
        <strain evidence="2 3">441</strain>
    </source>
</reference>
<accession>A0A0C9Y7D1</accession>
<feature type="domain" description="Integrase core" evidence="1">
    <location>
        <begin position="138"/>
        <end position="266"/>
    </location>
</feature>
<evidence type="ECO:0000313" key="2">
    <source>
        <dbReference type="EMBL" id="KIK20555.1"/>
    </source>
</evidence>
<dbReference type="PANTHER" id="PTHR46177:SF1">
    <property type="entry name" value="INTEGRASE CATALYTIC DOMAIN-CONTAINING PROTEIN"/>
    <property type="match status" value="1"/>
</dbReference>
<protein>
    <recommendedName>
        <fullName evidence="1">Integrase core domain-containing protein</fullName>
    </recommendedName>
</protein>
<dbReference type="EMBL" id="KN833763">
    <property type="protein sequence ID" value="KIK20555.1"/>
    <property type="molecule type" value="Genomic_DNA"/>
</dbReference>
<dbReference type="InterPro" id="IPR058913">
    <property type="entry name" value="Integrase_dom_put"/>
</dbReference>
<reference evidence="3" key="2">
    <citation type="submission" date="2015-01" db="EMBL/GenBank/DDBJ databases">
        <title>Evolutionary Origins and Diversification of the Mycorrhizal Mutualists.</title>
        <authorList>
            <consortium name="DOE Joint Genome Institute"/>
            <consortium name="Mycorrhizal Genomics Consortium"/>
            <person name="Kohler A."/>
            <person name="Kuo A."/>
            <person name="Nagy L.G."/>
            <person name="Floudas D."/>
            <person name="Copeland A."/>
            <person name="Barry K.W."/>
            <person name="Cichocki N."/>
            <person name="Veneault-Fourrey C."/>
            <person name="LaButti K."/>
            <person name="Lindquist E.A."/>
            <person name="Lipzen A."/>
            <person name="Lundell T."/>
            <person name="Morin E."/>
            <person name="Murat C."/>
            <person name="Riley R."/>
            <person name="Ohm R."/>
            <person name="Sun H."/>
            <person name="Tunlid A."/>
            <person name="Henrissat B."/>
            <person name="Grigoriev I.V."/>
            <person name="Hibbett D.S."/>
            <person name="Martin F."/>
        </authorList>
    </citation>
    <scope>NUCLEOTIDE SEQUENCE [LARGE SCALE GENOMIC DNA]</scope>
    <source>
        <strain evidence="3">441</strain>
    </source>
</reference>
<dbReference type="OrthoDB" id="5946233at2759"/>
<dbReference type="STRING" id="765257.A0A0C9Y7D1"/>
<dbReference type="Proteomes" id="UP000054018">
    <property type="component" value="Unassembled WGS sequence"/>
</dbReference>
<dbReference type="AlphaFoldDB" id="A0A0C9Y7D1"/>
<evidence type="ECO:0000259" key="1">
    <source>
        <dbReference type="Pfam" id="PF24764"/>
    </source>
</evidence>